<dbReference type="EMBL" id="JAHZIK010001955">
    <property type="protein sequence ID" value="MBW7459998.1"/>
    <property type="molecule type" value="Genomic_DNA"/>
</dbReference>
<dbReference type="InterPro" id="IPR050485">
    <property type="entry name" value="Proline_metab_enzyme"/>
</dbReference>
<reference evidence="3 4" key="1">
    <citation type="submission" date="2021-07" db="EMBL/GenBank/DDBJ databases">
        <title>Paenibacillus radiodurans sp. nov., isolated from the southeastern edge of Tengger Desert.</title>
        <authorList>
            <person name="Zhang G."/>
        </authorList>
    </citation>
    <scope>NUCLEOTIDE SEQUENCE [LARGE SCALE GENOMIC DNA]</scope>
    <source>
        <strain evidence="3 4">CCM 7311</strain>
    </source>
</reference>
<dbReference type="PANTHER" id="PTHR42862">
    <property type="entry name" value="DELTA-1-PYRROLINE-5-CARBOXYLATE DEHYDROGENASE 1, ISOFORM A-RELATED"/>
    <property type="match status" value="1"/>
</dbReference>
<evidence type="ECO:0000313" key="4">
    <source>
        <dbReference type="Proteomes" id="UP001519887"/>
    </source>
</evidence>
<dbReference type="SUPFAM" id="SSF53720">
    <property type="entry name" value="ALDH-like"/>
    <property type="match status" value="1"/>
</dbReference>
<evidence type="ECO:0000256" key="1">
    <source>
        <dbReference type="ARBA" id="ARBA00023002"/>
    </source>
</evidence>
<gene>
    <name evidence="3" type="ORF">K0U00_38650</name>
</gene>
<dbReference type="PANTHER" id="PTHR42862:SF1">
    <property type="entry name" value="DELTA-1-PYRROLINE-5-CARBOXYLATE DEHYDROGENASE 2, ISOFORM A-RELATED"/>
    <property type="match status" value="1"/>
</dbReference>
<protein>
    <submittedName>
        <fullName evidence="3">L-glutamate gamma-semialdehyde dehydrogenase</fullName>
    </submittedName>
</protein>
<evidence type="ECO:0000256" key="2">
    <source>
        <dbReference type="ARBA" id="ARBA00023027"/>
    </source>
</evidence>
<dbReference type="InterPro" id="IPR016162">
    <property type="entry name" value="Ald_DH_N"/>
</dbReference>
<accession>A0ABS7CGD8</accession>
<proteinExistence type="predicted"/>
<comment type="caution">
    <text evidence="3">The sequence shown here is derived from an EMBL/GenBank/DDBJ whole genome shotgun (WGS) entry which is preliminary data.</text>
</comment>
<keyword evidence="1" id="KW-0560">Oxidoreductase</keyword>
<keyword evidence="2" id="KW-0520">NAD</keyword>
<sequence length="93" mass="10046">MPKNELFAPFVNEPLTDFSQEENRRAITEAIAGVKLELGKEYPLHIGGKAILTAERTVSINPADTSQIIGSVSKASREQAEQAMQASLGAFES</sequence>
<keyword evidence="4" id="KW-1185">Reference proteome</keyword>
<dbReference type="InterPro" id="IPR016161">
    <property type="entry name" value="Ald_DH/histidinol_DH"/>
</dbReference>
<feature type="non-terminal residue" evidence="3">
    <location>
        <position position="93"/>
    </location>
</feature>
<evidence type="ECO:0000313" key="3">
    <source>
        <dbReference type="EMBL" id="MBW7459998.1"/>
    </source>
</evidence>
<organism evidence="3 4">
    <name type="scientific">Paenibacillus sepulcri</name>
    <dbReference type="NCBI Taxonomy" id="359917"/>
    <lineage>
        <taxon>Bacteria</taxon>
        <taxon>Bacillati</taxon>
        <taxon>Bacillota</taxon>
        <taxon>Bacilli</taxon>
        <taxon>Bacillales</taxon>
        <taxon>Paenibacillaceae</taxon>
        <taxon>Paenibacillus</taxon>
    </lineage>
</organism>
<dbReference type="Proteomes" id="UP001519887">
    <property type="component" value="Unassembled WGS sequence"/>
</dbReference>
<dbReference type="Gene3D" id="3.40.605.10">
    <property type="entry name" value="Aldehyde Dehydrogenase, Chain A, domain 1"/>
    <property type="match status" value="1"/>
</dbReference>
<name>A0ABS7CGD8_9BACL</name>